<reference evidence="1" key="1">
    <citation type="submission" date="2018-02" db="EMBL/GenBank/DDBJ databases">
        <title>Rhizophora mucronata_Transcriptome.</title>
        <authorList>
            <person name="Meera S.P."/>
            <person name="Sreeshan A."/>
            <person name="Augustine A."/>
        </authorList>
    </citation>
    <scope>NUCLEOTIDE SEQUENCE</scope>
    <source>
        <tissue evidence="1">Leaf</tissue>
    </source>
</reference>
<dbReference type="EMBL" id="GGEC01064029">
    <property type="protein sequence ID" value="MBX44513.1"/>
    <property type="molecule type" value="Transcribed_RNA"/>
</dbReference>
<name>A0A2P2NPW1_RHIMU</name>
<proteinExistence type="predicted"/>
<organism evidence="1">
    <name type="scientific">Rhizophora mucronata</name>
    <name type="common">Asiatic mangrove</name>
    <dbReference type="NCBI Taxonomy" id="61149"/>
    <lineage>
        <taxon>Eukaryota</taxon>
        <taxon>Viridiplantae</taxon>
        <taxon>Streptophyta</taxon>
        <taxon>Embryophyta</taxon>
        <taxon>Tracheophyta</taxon>
        <taxon>Spermatophyta</taxon>
        <taxon>Magnoliopsida</taxon>
        <taxon>eudicotyledons</taxon>
        <taxon>Gunneridae</taxon>
        <taxon>Pentapetalae</taxon>
        <taxon>rosids</taxon>
        <taxon>fabids</taxon>
        <taxon>Malpighiales</taxon>
        <taxon>Rhizophoraceae</taxon>
        <taxon>Rhizophora</taxon>
    </lineage>
</organism>
<protein>
    <submittedName>
        <fullName evidence="1">Uncharacterized protein</fullName>
    </submittedName>
</protein>
<dbReference type="AlphaFoldDB" id="A0A2P2NPW1"/>
<accession>A0A2P2NPW1</accession>
<evidence type="ECO:0000313" key="1">
    <source>
        <dbReference type="EMBL" id="MBX44513.1"/>
    </source>
</evidence>
<sequence length="39" mass="4540">MLPNWALTECFARYTLSSNQSRKARIFSVSLDYIKNSLD</sequence>